<keyword evidence="2" id="KW-0808">Transferase</keyword>
<dbReference type="Proteomes" id="UP000248012">
    <property type="component" value="Unassembled WGS sequence"/>
</dbReference>
<dbReference type="RefSeq" id="WP_110795006.1">
    <property type="nucleotide sequence ID" value="NZ_KZ826482.1"/>
</dbReference>
<name>A0A2V4MNG1_9RHOB</name>
<evidence type="ECO:0000313" key="2">
    <source>
        <dbReference type="EMBL" id="PYC48271.1"/>
    </source>
</evidence>
<gene>
    <name evidence="2" type="ORF">DI396_04540</name>
</gene>
<dbReference type="OrthoDB" id="9803702at2"/>
<dbReference type="Gene3D" id="1.10.287.130">
    <property type="match status" value="1"/>
</dbReference>
<accession>A0A2V4MNG1</accession>
<dbReference type="Gene3D" id="3.30.565.10">
    <property type="entry name" value="Histidine kinase-like ATPase, C-terminal domain"/>
    <property type="match status" value="1"/>
</dbReference>
<protein>
    <submittedName>
        <fullName evidence="2">Histidine phosphotransferase</fullName>
    </submittedName>
</protein>
<evidence type="ECO:0000313" key="3">
    <source>
        <dbReference type="Proteomes" id="UP000248012"/>
    </source>
</evidence>
<dbReference type="AlphaFoldDB" id="A0A2V4MNG1"/>
<reference evidence="2 3" key="1">
    <citation type="submission" date="2018-05" db="EMBL/GenBank/DDBJ databases">
        <title>Oceanovita maritima gen. nov., sp. nov., a marine bacterium in the family Rhodobacteraceae isolated from surface seawater of Lundu port Xiamen, China.</title>
        <authorList>
            <person name="Hetharua B.H."/>
            <person name="Min D."/>
            <person name="Liao H."/>
            <person name="Tian Y."/>
        </authorList>
    </citation>
    <scope>NUCLEOTIDE SEQUENCE [LARGE SCALE GENOMIC DNA]</scope>
    <source>
        <strain evidence="2 3">FSX-11</strain>
    </source>
</reference>
<dbReference type="InterPro" id="IPR018762">
    <property type="entry name" value="ChpT_C"/>
</dbReference>
<dbReference type="Pfam" id="PF10090">
    <property type="entry name" value="HPTransfase"/>
    <property type="match status" value="1"/>
</dbReference>
<keyword evidence="3" id="KW-1185">Reference proteome</keyword>
<feature type="domain" description="Histidine phosphotransferase ChpT C-terminal" evidence="1">
    <location>
        <begin position="79"/>
        <end position="194"/>
    </location>
</feature>
<sequence length="200" mass="21386">MSQSNLELAALIGSRICHDLISPIGAISNGMELLAMSSGVGNSPEMALISESVENANARIRFFRVAFGMSSEGQMIGKNEVCSILAGIAKGARVEFDWAPQSDLARSEAQAVFLAIQCLESAMPFGGTIRVTERSPGWAVVGTAPKLRHEDLPWNVMERSEEGAGVAPAQVQFALLPQVLNGIGKRLTLEREESEISIVC</sequence>
<dbReference type="InterPro" id="IPR036890">
    <property type="entry name" value="HATPase_C_sf"/>
</dbReference>
<evidence type="ECO:0000259" key="1">
    <source>
        <dbReference type="Pfam" id="PF10090"/>
    </source>
</evidence>
<comment type="caution">
    <text evidence="2">The sequence shown here is derived from an EMBL/GenBank/DDBJ whole genome shotgun (WGS) entry which is preliminary data.</text>
</comment>
<proteinExistence type="predicted"/>
<dbReference type="GO" id="GO:0016740">
    <property type="term" value="F:transferase activity"/>
    <property type="evidence" value="ECO:0007669"/>
    <property type="project" value="UniProtKB-KW"/>
</dbReference>
<organism evidence="2 3">
    <name type="scientific">Litorivita pollutaquae</name>
    <dbReference type="NCBI Taxonomy" id="2200892"/>
    <lineage>
        <taxon>Bacteria</taxon>
        <taxon>Pseudomonadati</taxon>
        <taxon>Pseudomonadota</taxon>
        <taxon>Alphaproteobacteria</taxon>
        <taxon>Rhodobacterales</taxon>
        <taxon>Paracoccaceae</taxon>
        <taxon>Litorivita</taxon>
    </lineage>
</organism>
<dbReference type="EMBL" id="QFVT01000003">
    <property type="protein sequence ID" value="PYC48271.1"/>
    <property type="molecule type" value="Genomic_DNA"/>
</dbReference>